<protein>
    <submittedName>
        <fullName evidence="2">Class I SAM-dependent methyltransferase</fullName>
        <ecNumber evidence="2">2.1.1.-</ecNumber>
    </submittedName>
</protein>
<dbReference type="Gene3D" id="3.40.50.150">
    <property type="entry name" value="Vaccinia Virus protein VP39"/>
    <property type="match status" value="1"/>
</dbReference>
<dbReference type="RefSeq" id="WP_377351854.1">
    <property type="nucleotide sequence ID" value="NZ_JBHLTP010000024.1"/>
</dbReference>
<dbReference type="EMBL" id="JBHLTP010000024">
    <property type="protein sequence ID" value="MFC0525999.1"/>
    <property type="molecule type" value="Genomic_DNA"/>
</dbReference>
<accession>A0ABV6LUA3</accession>
<name>A0ABV6LUA3_9BACI</name>
<comment type="caution">
    <text evidence="2">The sequence shown here is derived from an EMBL/GenBank/DDBJ whole genome shotgun (WGS) entry which is preliminary data.</text>
</comment>
<dbReference type="EC" id="2.1.1.-" evidence="2"/>
<dbReference type="PANTHER" id="PTHR45036">
    <property type="entry name" value="METHYLTRANSFERASE LIKE 7B"/>
    <property type="match status" value="1"/>
</dbReference>
<reference evidence="2 3" key="1">
    <citation type="submission" date="2024-09" db="EMBL/GenBank/DDBJ databases">
        <authorList>
            <person name="Sun Q."/>
            <person name="Mori K."/>
        </authorList>
    </citation>
    <scope>NUCLEOTIDE SEQUENCE [LARGE SCALE GENOMIC DNA]</scope>
    <source>
        <strain evidence="2 3">NCAIM B.02529</strain>
    </source>
</reference>
<dbReference type="PANTHER" id="PTHR45036:SF1">
    <property type="entry name" value="METHYLTRANSFERASE LIKE 7A"/>
    <property type="match status" value="1"/>
</dbReference>
<keyword evidence="3" id="KW-1185">Reference proteome</keyword>
<evidence type="ECO:0000313" key="3">
    <source>
        <dbReference type="Proteomes" id="UP001589836"/>
    </source>
</evidence>
<dbReference type="InterPro" id="IPR052356">
    <property type="entry name" value="Thiol_S-MT"/>
</dbReference>
<keyword evidence="2" id="KW-0808">Transferase</keyword>
<dbReference type="Proteomes" id="UP001589836">
    <property type="component" value="Unassembled WGS sequence"/>
</dbReference>
<evidence type="ECO:0000259" key="1">
    <source>
        <dbReference type="Pfam" id="PF08241"/>
    </source>
</evidence>
<organism evidence="2 3">
    <name type="scientific">Pontibacillus salicampi</name>
    <dbReference type="NCBI Taxonomy" id="1449801"/>
    <lineage>
        <taxon>Bacteria</taxon>
        <taxon>Bacillati</taxon>
        <taxon>Bacillota</taxon>
        <taxon>Bacilli</taxon>
        <taxon>Bacillales</taxon>
        <taxon>Bacillaceae</taxon>
        <taxon>Pontibacillus</taxon>
    </lineage>
</organism>
<dbReference type="Pfam" id="PF08241">
    <property type="entry name" value="Methyltransf_11"/>
    <property type="match status" value="1"/>
</dbReference>
<sequence length="203" mass="23351">MKKEDQVKLFDKQAKRYAKRNSQHSFDKTLREQLFQHISGDILEVSVGTGTNFPYYHQADSITAVDFSERMLEYAKLAAEENDLPVELHLGDVEQMDFPRNQFDCVVSTLSLCSYPNPEHVLSQLSKWCKEEGSILLLEHGMSSNALYRWLQNRVNTFVKKRGGCHMNRDIIGLVEAAPMTIDDAEHRKLGTVHLLWCTPNHK</sequence>
<evidence type="ECO:0000313" key="2">
    <source>
        <dbReference type="EMBL" id="MFC0525999.1"/>
    </source>
</evidence>
<keyword evidence="2" id="KW-0489">Methyltransferase</keyword>
<feature type="domain" description="Methyltransferase type 11" evidence="1">
    <location>
        <begin position="43"/>
        <end position="136"/>
    </location>
</feature>
<dbReference type="InterPro" id="IPR029063">
    <property type="entry name" value="SAM-dependent_MTases_sf"/>
</dbReference>
<dbReference type="InterPro" id="IPR013216">
    <property type="entry name" value="Methyltransf_11"/>
</dbReference>
<dbReference type="GO" id="GO:0008168">
    <property type="term" value="F:methyltransferase activity"/>
    <property type="evidence" value="ECO:0007669"/>
    <property type="project" value="UniProtKB-KW"/>
</dbReference>
<dbReference type="CDD" id="cd02440">
    <property type="entry name" value="AdoMet_MTases"/>
    <property type="match status" value="1"/>
</dbReference>
<gene>
    <name evidence="2" type="ORF">ACFFGV_20705</name>
</gene>
<dbReference type="GO" id="GO:0032259">
    <property type="term" value="P:methylation"/>
    <property type="evidence" value="ECO:0007669"/>
    <property type="project" value="UniProtKB-KW"/>
</dbReference>
<proteinExistence type="predicted"/>
<dbReference type="SUPFAM" id="SSF53335">
    <property type="entry name" value="S-adenosyl-L-methionine-dependent methyltransferases"/>
    <property type="match status" value="1"/>
</dbReference>